<dbReference type="Proteomes" id="UP000075221">
    <property type="component" value="Chromosome"/>
</dbReference>
<reference evidence="4 6" key="1">
    <citation type="journal article" date="2016" name="Plant Dis.">
        <title>Improved production of propionic acid using genome shuffling.</title>
        <authorList>
            <person name="Luna-Flores C.H."/>
            <person name="Palfreyman R.W."/>
            <person name="Kromer J.O."/>
            <person name="Nielsen L.K."/>
            <person name="Marcellin E."/>
        </authorList>
    </citation>
    <scope>NUCLEOTIDE SEQUENCE [LARGE SCALE GENOMIC DNA]</scope>
    <source>
        <strain evidence="4 6">F3E8</strain>
    </source>
</reference>
<feature type="domain" description="SIS" evidence="2">
    <location>
        <begin position="64"/>
        <end position="185"/>
    </location>
</feature>
<accession>A0A142KIN1</accession>
<name>A0A142KIN1_9ACTN</name>
<proteinExistence type="predicted"/>
<sequence>MSTRHPAGRDLASPRDRISRLHRNVTAEALQTRLMEAERACLDRTFAALTASRELPHAASLILASRRKFIAGAGKSAAYASLLHTDLAPTVPNVQLIDGVGLTASTVLSDVRSSDVLVAFSLRRYRTETVRLGRLFARAGGSLVVISDTTGAPLAGCATSLVLVDTDSASYADSPTAMAAVCHLLSTLTTASAKGARRRLDARDEVAESLKMYWDQCSDDPGPTIVSKKTDGQKTGDAQMTDSETGVAAI</sequence>
<evidence type="ECO:0000313" key="5">
    <source>
        <dbReference type="Proteomes" id="UP000075221"/>
    </source>
</evidence>
<gene>
    <name evidence="4" type="ORF">A8L58_12970</name>
    <name evidence="3" type="ORF">AXH35_11520</name>
</gene>
<dbReference type="AlphaFoldDB" id="A0A142KIN1"/>
<keyword evidence="6" id="KW-1185">Reference proteome</keyword>
<organism evidence="3 5">
    <name type="scientific">Acidipropionibacterium acidipropionici</name>
    <dbReference type="NCBI Taxonomy" id="1748"/>
    <lineage>
        <taxon>Bacteria</taxon>
        <taxon>Bacillati</taxon>
        <taxon>Actinomycetota</taxon>
        <taxon>Actinomycetes</taxon>
        <taxon>Propionibacteriales</taxon>
        <taxon>Propionibacteriaceae</taxon>
        <taxon>Acidipropionibacterium</taxon>
    </lineage>
</organism>
<protein>
    <submittedName>
        <fullName evidence="3">SIS domain-containing protein</fullName>
    </submittedName>
</protein>
<evidence type="ECO:0000259" key="2">
    <source>
        <dbReference type="Pfam" id="PF01380"/>
    </source>
</evidence>
<dbReference type="Pfam" id="PF01380">
    <property type="entry name" value="SIS"/>
    <property type="match status" value="1"/>
</dbReference>
<dbReference type="InterPro" id="IPR047640">
    <property type="entry name" value="RpiR-like"/>
</dbReference>
<dbReference type="OrthoDB" id="3290068at2"/>
<feature type="region of interest" description="Disordered" evidence="1">
    <location>
        <begin position="221"/>
        <end position="250"/>
    </location>
</feature>
<evidence type="ECO:0000313" key="6">
    <source>
        <dbReference type="Proteomes" id="UP000178666"/>
    </source>
</evidence>
<dbReference type="InterPro" id="IPR046348">
    <property type="entry name" value="SIS_dom_sf"/>
</dbReference>
<dbReference type="PANTHER" id="PTHR30514">
    <property type="entry name" value="GLUCOKINASE"/>
    <property type="match status" value="1"/>
</dbReference>
<dbReference type="EMBL" id="CP014352">
    <property type="protein sequence ID" value="AMS05969.1"/>
    <property type="molecule type" value="Genomic_DNA"/>
</dbReference>
<dbReference type="Gene3D" id="3.40.50.10490">
    <property type="entry name" value="Glucose-6-phosphate isomerase like protein, domain 1"/>
    <property type="match status" value="1"/>
</dbReference>
<dbReference type="Proteomes" id="UP000178666">
    <property type="component" value="Chromosome"/>
</dbReference>
<dbReference type="InterPro" id="IPR001347">
    <property type="entry name" value="SIS_dom"/>
</dbReference>
<evidence type="ECO:0000313" key="4">
    <source>
        <dbReference type="EMBL" id="AOZ47432.1"/>
    </source>
</evidence>
<dbReference type="KEGG" id="aaci:ASQ49_03545"/>
<dbReference type="OMA" id="AESLKMY"/>
<dbReference type="GeneID" id="88084121"/>
<dbReference type="PANTHER" id="PTHR30514:SF18">
    <property type="entry name" value="RPIR-FAMILY TRANSCRIPTIONAL REGULATOR"/>
    <property type="match status" value="1"/>
</dbReference>
<dbReference type="GO" id="GO:1901135">
    <property type="term" value="P:carbohydrate derivative metabolic process"/>
    <property type="evidence" value="ECO:0007669"/>
    <property type="project" value="InterPro"/>
</dbReference>
<dbReference type="RefSeq" id="WP_015069074.1">
    <property type="nucleotide sequence ID" value="NZ_CP013126.1"/>
</dbReference>
<evidence type="ECO:0000256" key="1">
    <source>
        <dbReference type="SAM" id="MobiDB-lite"/>
    </source>
</evidence>
<dbReference type="GO" id="GO:0003700">
    <property type="term" value="F:DNA-binding transcription factor activity"/>
    <property type="evidence" value="ECO:0007669"/>
    <property type="project" value="InterPro"/>
</dbReference>
<dbReference type="SUPFAM" id="SSF53697">
    <property type="entry name" value="SIS domain"/>
    <property type="match status" value="1"/>
</dbReference>
<dbReference type="EMBL" id="CP015970">
    <property type="protein sequence ID" value="AOZ47432.1"/>
    <property type="molecule type" value="Genomic_DNA"/>
</dbReference>
<dbReference type="GO" id="GO:0003677">
    <property type="term" value="F:DNA binding"/>
    <property type="evidence" value="ECO:0007669"/>
    <property type="project" value="InterPro"/>
</dbReference>
<reference evidence="3 5" key="2">
    <citation type="submission" date="2016-02" db="EMBL/GenBank/DDBJ databases">
        <title>Complete Genome Sequence of Propionibacterium acidipropionici ATCC 55737.</title>
        <authorList>
            <person name="Luna Flores C.H."/>
            <person name="Nielsen L.K."/>
            <person name="Marcellin E."/>
        </authorList>
    </citation>
    <scope>NUCLEOTIDE SEQUENCE [LARGE SCALE GENOMIC DNA]</scope>
    <source>
        <strain evidence="3 5">ATCC 55737</strain>
    </source>
</reference>
<evidence type="ECO:0000313" key="3">
    <source>
        <dbReference type="EMBL" id="AMS05969.1"/>
    </source>
</evidence>
<dbReference type="GO" id="GO:0097367">
    <property type="term" value="F:carbohydrate derivative binding"/>
    <property type="evidence" value="ECO:0007669"/>
    <property type="project" value="InterPro"/>
</dbReference>